<dbReference type="NCBIfam" id="NF001664">
    <property type="entry name" value="PRK00431.1-6"/>
    <property type="match status" value="1"/>
</dbReference>
<dbReference type="EMBL" id="CADCUR010000316">
    <property type="protein sequence ID" value="CAA9433370.1"/>
    <property type="molecule type" value="Genomic_DNA"/>
</dbReference>
<dbReference type="CDD" id="cd02908">
    <property type="entry name" value="Macro_OAADPr_deacetylase"/>
    <property type="match status" value="1"/>
</dbReference>
<evidence type="ECO:0000259" key="1">
    <source>
        <dbReference type="PROSITE" id="PS51154"/>
    </source>
</evidence>
<organism evidence="2">
    <name type="scientific">uncultured Pyrinomonadaceae bacterium</name>
    <dbReference type="NCBI Taxonomy" id="2283094"/>
    <lineage>
        <taxon>Bacteria</taxon>
        <taxon>Pseudomonadati</taxon>
        <taxon>Acidobacteriota</taxon>
        <taxon>Blastocatellia</taxon>
        <taxon>Blastocatellales</taxon>
        <taxon>Pyrinomonadaceae</taxon>
        <taxon>environmental samples</taxon>
    </lineage>
</organism>
<gene>
    <name evidence="2" type="ORF">AVDCRST_MAG74-3887</name>
</gene>
<dbReference type="PANTHER" id="PTHR11106:SF27">
    <property type="entry name" value="MACRO DOMAIN-CONTAINING PROTEIN"/>
    <property type="match status" value="1"/>
</dbReference>
<reference evidence="2" key="1">
    <citation type="submission" date="2020-02" db="EMBL/GenBank/DDBJ databases">
        <authorList>
            <person name="Meier V. D."/>
        </authorList>
    </citation>
    <scope>NUCLEOTIDE SEQUENCE</scope>
    <source>
        <strain evidence="2">AVDCRST_MAG74</strain>
    </source>
</reference>
<protein>
    <submittedName>
        <fullName evidence="2">O-acetyl-ADP-ribose deacetylase</fullName>
    </submittedName>
</protein>
<dbReference type="SMART" id="SM00506">
    <property type="entry name" value="A1pp"/>
    <property type="match status" value="1"/>
</dbReference>
<proteinExistence type="predicted"/>
<accession>A0A6J4QBC8</accession>
<dbReference type="InterPro" id="IPR043472">
    <property type="entry name" value="Macro_dom-like"/>
</dbReference>
<dbReference type="Pfam" id="PF01661">
    <property type="entry name" value="Macro"/>
    <property type="match status" value="1"/>
</dbReference>
<feature type="domain" description="Macro" evidence="1">
    <location>
        <begin position="1"/>
        <end position="182"/>
    </location>
</feature>
<sequence>MQKEFFNNRVIVKVGDITQEKADAIVNAANSTLLGGGGVDGAIHARGGKRILEECREIRKNKFPDGLPTGEAVITSGGNLLTRFVIHTVGPIYRMNAGKEAKLLAKCYVNSLALAVENNLQTVAFPSISTGAFAYPKSEAAQVSSKSIEEFLSANETIEQVRLVFFSEPDALLFVKHQAFVLA</sequence>
<dbReference type="PROSITE" id="PS51154">
    <property type="entry name" value="MACRO"/>
    <property type="match status" value="1"/>
</dbReference>
<dbReference type="InterPro" id="IPR002589">
    <property type="entry name" value="Macro_dom"/>
</dbReference>
<dbReference type="SUPFAM" id="SSF52949">
    <property type="entry name" value="Macro domain-like"/>
    <property type="match status" value="1"/>
</dbReference>
<dbReference type="AlphaFoldDB" id="A0A6J4QBC8"/>
<dbReference type="Gene3D" id="3.40.220.10">
    <property type="entry name" value="Leucine Aminopeptidase, subunit E, domain 1"/>
    <property type="match status" value="1"/>
</dbReference>
<evidence type="ECO:0000313" key="2">
    <source>
        <dbReference type="EMBL" id="CAA9433370.1"/>
    </source>
</evidence>
<dbReference type="PANTHER" id="PTHR11106">
    <property type="entry name" value="GANGLIOSIDE INDUCED DIFFERENTIATION ASSOCIATED PROTEIN 2-RELATED"/>
    <property type="match status" value="1"/>
</dbReference>
<name>A0A6J4QBC8_9BACT</name>